<gene>
    <name evidence="1" type="ORF">FMM80_00080</name>
</gene>
<proteinExistence type="predicted"/>
<reference evidence="1 2" key="1">
    <citation type="submission" date="2019-07" db="EMBL/GenBank/DDBJ databases">
        <title>Draft genome sequences of 15 bacterial species constituting the stable defined intestinal microbiota of the GM15 gnotobiotic mouse model.</title>
        <authorList>
            <person name="Elie C."/>
            <person name="Mathieu A."/>
            <person name="Saliou A."/>
            <person name="Darnaud M."/>
            <person name="Leulier F."/>
            <person name="Tamellini A."/>
        </authorList>
    </citation>
    <scope>NUCLEOTIDE SEQUENCE [LARGE SCALE GENOMIC DNA]</scope>
    <source>
        <strain evidence="2">ASF 502</strain>
    </source>
</reference>
<evidence type="ECO:0000313" key="1">
    <source>
        <dbReference type="EMBL" id="NDO67214.1"/>
    </source>
</evidence>
<accession>A0A9X5C3H8</accession>
<dbReference type="Proteomes" id="UP000474104">
    <property type="component" value="Unassembled WGS sequence"/>
</dbReference>
<dbReference type="OrthoDB" id="2068094at2"/>
<sequence length="70" mass="8150">MSTRAMYLNDLDRLTTEMMEYICDKLCRYPEMERDEESLAELCDGCGMGEFLCNILSHEGARTNETEKRS</sequence>
<dbReference type="RefSeq" id="WP_004068305.1">
    <property type="nucleotide sequence ID" value="NZ_VIRB01000001.1"/>
</dbReference>
<dbReference type="EMBL" id="VIRB01000001">
    <property type="protein sequence ID" value="NDO67214.1"/>
    <property type="molecule type" value="Genomic_DNA"/>
</dbReference>
<protein>
    <submittedName>
        <fullName evidence="1">Uncharacterized protein</fullName>
    </submittedName>
</protein>
<dbReference type="AlphaFoldDB" id="A0A9X5C3H8"/>
<organism evidence="1 2">
    <name type="scientific">Schaedlerella arabinosiphila</name>
    <dbReference type="NCBI Taxonomy" id="2044587"/>
    <lineage>
        <taxon>Bacteria</taxon>
        <taxon>Bacillati</taxon>
        <taxon>Bacillota</taxon>
        <taxon>Clostridia</taxon>
        <taxon>Lachnospirales</taxon>
        <taxon>Lachnospiraceae</taxon>
        <taxon>Schaedlerella</taxon>
    </lineage>
</organism>
<evidence type="ECO:0000313" key="2">
    <source>
        <dbReference type="Proteomes" id="UP000474104"/>
    </source>
</evidence>
<comment type="caution">
    <text evidence="1">The sequence shown here is derived from an EMBL/GenBank/DDBJ whole genome shotgun (WGS) entry which is preliminary data.</text>
</comment>
<name>A0A9X5C3H8_9FIRM</name>